<dbReference type="GO" id="GO:0046872">
    <property type="term" value="F:metal ion binding"/>
    <property type="evidence" value="ECO:0007669"/>
    <property type="project" value="UniProtKB-KW"/>
</dbReference>
<protein>
    <submittedName>
        <fullName evidence="9">TROVE domain-containing protein</fullName>
    </submittedName>
</protein>
<name>A0A7D3V5D6_9VIRU</name>
<accession>A0A7D3V5D6</accession>
<evidence type="ECO:0000256" key="3">
    <source>
        <dbReference type="ARBA" id="ARBA00022490"/>
    </source>
</evidence>
<dbReference type="SUPFAM" id="SSF140864">
    <property type="entry name" value="TROVE domain-like"/>
    <property type="match status" value="1"/>
</dbReference>
<evidence type="ECO:0000313" key="9">
    <source>
        <dbReference type="EMBL" id="QKF93855.1"/>
    </source>
</evidence>
<dbReference type="Pfam" id="PF25045">
    <property type="entry name" value="vWA_Ro60"/>
    <property type="match status" value="1"/>
</dbReference>
<dbReference type="SUPFAM" id="SSF53300">
    <property type="entry name" value="vWA-like"/>
    <property type="match status" value="1"/>
</dbReference>
<evidence type="ECO:0000256" key="4">
    <source>
        <dbReference type="ARBA" id="ARBA00022723"/>
    </source>
</evidence>
<dbReference type="GO" id="GO:1990904">
    <property type="term" value="C:ribonucleoprotein complex"/>
    <property type="evidence" value="ECO:0007669"/>
    <property type="project" value="UniProtKB-KW"/>
</dbReference>
<evidence type="ECO:0000256" key="6">
    <source>
        <dbReference type="ARBA" id="ARBA00023274"/>
    </source>
</evidence>
<dbReference type="Proteomes" id="UP001162001">
    <property type="component" value="Segment"/>
</dbReference>
<evidence type="ECO:0000256" key="2">
    <source>
        <dbReference type="ARBA" id="ARBA00007814"/>
    </source>
</evidence>
<comment type="subcellular location">
    <subcellularLocation>
        <location evidence="1">Cytoplasm</location>
    </subcellularLocation>
</comment>
<dbReference type="PANTHER" id="PTHR14202:SF0">
    <property type="entry name" value="RNA-BINDING PROTEIN RO60"/>
    <property type="match status" value="1"/>
</dbReference>
<evidence type="ECO:0000259" key="8">
    <source>
        <dbReference type="PROSITE" id="PS50988"/>
    </source>
</evidence>
<reference evidence="9 10" key="1">
    <citation type="submission" date="2020-04" db="EMBL/GenBank/DDBJ databases">
        <title>Advantages and limits of metagenomic assembly and binning of a giant virus.</title>
        <authorList>
            <person name="Schulz F."/>
            <person name="Andreani J."/>
            <person name="Francis R."/>
            <person name="Boudjemaa H."/>
            <person name="Bou Khalil J.Y."/>
            <person name="Lee J."/>
            <person name="La Scola B."/>
            <person name="Woyke T."/>
        </authorList>
    </citation>
    <scope>NUCLEOTIDE SEQUENCE [LARGE SCALE GENOMIC DNA]</scope>
    <source>
        <strain evidence="9 10">FV1/VV64</strain>
    </source>
</reference>
<feature type="region of interest" description="Disordered" evidence="7">
    <location>
        <begin position="15"/>
        <end position="41"/>
    </location>
</feature>
<dbReference type="InterPro" id="IPR037214">
    <property type="entry name" value="TROVE_dom_sf"/>
</dbReference>
<proteinExistence type="inferred from homology"/>
<dbReference type="Gene3D" id="3.40.50.410">
    <property type="entry name" value="von Willebrand factor, type A domain"/>
    <property type="match status" value="1"/>
</dbReference>
<dbReference type="PANTHER" id="PTHR14202">
    <property type="entry name" value="60 KDA RIBONUCLEOPROTEIN SSA/RO"/>
    <property type="match status" value="1"/>
</dbReference>
<evidence type="ECO:0000313" key="10">
    <source>
        <dbReference type="Proteomes" id="UP001162001"/>
    </source>
</evidence>
<keyword evidence="3" id="KW-0963">Cytoplasm</keyword>
<evidence type="ECO:0000256" key="7">
    <source>
        <dbReference type="SAM" id="MobiDB-lite"/>
    </source>
</evidence>
<dbReference type="PROSITE" id="PS50988">
    <property type="entry name" value="TROVE"/>
    <property type="match status" value="1"/>
</dbReference>
<feature type="domain" description="TROVE" evidence="8">
    <location>
        <begin position="38"/>
        <end position="402"/>
    </location>
</feature>
<dbReference type="Pfam" id="PF05731">
    <property type="entry name" value="TROVE"/>
    <property type="match status" value="1"/>
</dbReference>
<keyword evidence="6" id="KW-0687">Ribonucleoprotein</keyword>
<dbReference type="InterPro" id="IPR056800">
    <property type="entry name" value="vWA_Ro60"/>
</dbReference>
<gene>
    <name evidence="9" type="ORF">Fadolivirus_1_397</name>
</gene>
<organism evidence="9 10">
    <name type="scientific">Fadolivirus FV1/VV64</name>
    <dbReference type="NCBI Taxonomy" id="3070911"/>
    <lineage>
        <taxon>Viruses</taxon>
        <taxon>Varidnaviria</taxon>
        <taxon>Bamfordvirae</taxon>
        <taxon>Nucleocytoviricota</taxon>
        <taxon>Megaviricetes</taxon>
        <taxon>Imitervirales</taxon>
        <taxon>Mimiviridae</taxon>
        <taxon>Klosneuvirinae</taxon>
        <taxon>Fadolivirus</taxon>
        <taxon>Fadolivirus algeromassiliense</taxon>
    </lineage>
</organism>
<dbReference type="InterPro" id="IPR040322">
    <property type="entry name" value="TROVE2"/>
</dbReference>
<sequence length="622" mass="68628">MKAVYANTLSQHSGAAAAQAATSTPPTVPIPGRETEMAPNRGGGVGFIVTDDTLIQRILILGTSKGYYTSAEQNTDEAVKAVKTMLADGKFQMVHDILKDVYESGRAAKQDPTFAVLALLCVDKEVENRKKAWEIVKSIRTFSHLCTFLKFYMAVDGGWGRLPKRSLNEWVTKYNAHDLAYQVFKYLSRDGWDFRDVLRCIHVDPTPLPKEVQVVLKLMVLYGKKDLDSASAFQQALQFGQEIGAKAEDMAYLDAIRFLKTCKEDVSDAEITSRIYSHRFTHEFLPKWALTRPAVWKALLISQDGSRVTMPMNALIRNLATMTVRGLFNEATVVDKVCAHLKNADAVKGSKIHPAQVAVAWKQYEQGRGDKGKQTWVANHSICQALEKCMELAFANVEATGKRIWHCFDGSGSMDSAMGVAGNMTSAEAVALMGLICSRAEAPYTQQYCIFSSARGGYGYGGASTGLRPVIMSPKSSLTEAARVTQITDWGSTDCSLPMEEKIKEFNAKFTTLHHTDQVRFRDAVAKGDTATRDSVLSALGLFLPEVFVIYTDNDVNSGRRHPCQALQEYRRLTGIPAKMAVVATQSSRVTIADPHDAGMMDLVGFDSQLPQVLHDFICDKL</sequence>
<dbReference type="EMBL" id="MT418680">
    <property type="protein sequence ID" value="QKF93855.1"/>
    <property type="molecule type" value="Genomic_DNA"/>
</dbReference>
<keyword evidence="5" id="KW-0694">RNA-binding</keyword>
<dbReference type="InterPro" id="IPR008858">
    <property type="entry name" value="TROVE_dom"/>
</dbReference>
<evidence type="ECO:0000256" key="5">
    <source>
        <dbReference type="ARBA" id="ARBA00022884"/>
    </source>
</evidence>
<evidence type="ECO:0000256" key="1">
    <source>
        <dbReference type="ARBA" id="ARBA00004496"/>
    </source>
</evidence>
<dbReference type="GO" id="GO:0003723">
    <property type="term" value="F:RNA binding"/>
    <property type="evidence" value="ECO:0007669"/>
    <property type="project" value="UniProtKB-KW"/>
</dbReference>
<keyword evidence="10" id="KW-1185">Reference proteome</keyword>
<comment type="similarity">
    <text evidence="2">Belongs to the Ro 60 kDa family.</text>
</comment>
<keyword evidence="4" id="KW-0479">Metal-binding</keyword>
<dbReference type="InterPro" id="IPR036465">
    <property type="entry name" value="vWFA_dom_sf"/>
</dbReference>